<proteinExistence type="predicted"/>
<sequence length="120" mass="12959">MMASNLRLLSLSFFNTIFPDFTKSRLGFVLILGIVILPPNMGFSLDGRIGVRFYLGIYGLGSKKGSSSRVISGVNVSYPVKTSSGEIGGEIILSHTISCGENGIDMETNKTEKEGQFAME</sequence>
<dbReference type="EMBL" id="BQNB010012152">
    <property type="protein sequence ID" value="GJS99879.1"/>
    <property type="molecule type" value="Genomic_DNA"/>
</dbReference>
<keyword evidence="2" id="KW-1185">Reference proteome</keyword>
<organism evidence="1 2">
    <name type="scientific">Tanacetum coccineum</name>
    <dbReference type="NCBI Taxonomy" id="301880"/>
    <lineage>
        <taxon>Eukaryota</taxon>
        <taxon>Viridiplantae</taxon>
        <taxon>Streptophyta</taxon>
        <taxon>Embryophyta</taxon>
        <taxon>Tracheophyta</taxon>
        <taxon>Spermatophyta</taxon>
        <taxon>Magnoliopsida</taxon>
        <taxon>eudicotyledons</taxon>
        <taxon>Gunneridae</taxon>
        <taxon>Pentapetalae</taxon>
        <taxon>asterids</taxon>
        <taxon>campanulids</taxon>
        <taxon>Asterales</taxon>
        <taxon>Asteraceae</taxon>
        <taxon>Asteroideae</taxon>
        <taxon>Anthemideae</taxon>
        <taxon>Anthemidinae</taxon>
        <taxon>Tanacetum</taxon>
    </lineage>
</organism>
<reference evidence="1" key="1">
    <citation type="journal article" date="2022" name="Int. J. Mol. Sci.">
        <title>Draft Genome of Tanacetum Coccineum: Genomic Comparison of Closely Related Tanacetum-Family Plants.</title>
        <authorList>
            <person name="Yamashiro T."/>
            <person name="Shiraishi A."/>
            <person name="Nakayama K."/>
            <person name="Satake H."/>
        </authorList>
    </citation>
    <scope>NUCLEOTIDE SEQUENCE</scope>
</reference>
<gene>
    <name evidence="1" type="ORF">Tco_0821049</name>
</gene>
<accession>A0ABQ5AB83</accession>
<evidence type="ECO:0000313" key="2">
    <source>
        <dbReference type="Proteomes" id="UP001151760"/>
    </source>
</evidence>
<dbReference type="Proteomes" id="UP001151760">
    <property type="component" value="Unassembled WGS sequence"/>
</dbReference>
<protein>
    <submittedName>
        <fullName evidence="1">Uncharacterized protein</fullName>
    </submittedName>
</protein>
<evidence type="ECO:0000313" key="1">
    <source>
        <dbReference type="EMBL" id="GJS99879.1"/>
    </source>
</evidence>
<comment type="caution">
    <text evidence="1">The sequence shown here is derived from an EMBL/GenBank/DDBJ whole genome shotgun (WGS) entry which is preliminary data.</text>
</comment>
<reference evidence="1" key="2">
    <citation type="submission" date="2022-01" db="EMBL/GenBank/DDBJ databases">
        <authorList>
            <person name="Yamashiro T."/>
            <person name="Shiraishi A."/>
            <person name="Satake H."/>
            <person name="Nakayama K."/>
        </authorList>
    </citation>
    <scope>NUCLEOTIDE SEQUENCE</scope>
</reference>
<name>A0ABQ5AB83_9ASTR</name>